<dbReference type="OrthoDB" id="334894at2"/>
<comment type="cofactor">
    <cofactor evidence="1 6">
        <name>Zn(2+)</name>
        <dbReference type="ChEBI" id="CHEBI:29105"/>
    </cofactor>
</comment>
<reference evidence="8 9" key="1">
    <citation type="submission" date="2018-09" db="EMBL/GenBank/DDBJ databases">
        <title>YIM PH21274 draft genome.</title>
        <authorList>
            <person name="Miao C."/>
        </authorList>
    </citation>
    <scope>NUCLEOTIDE SEQUENCE [LARGE SCALE GENOMIC DNA]</scope>
    <source>
        <strain evidence="8 9">YIM PH 21724</strain>
    </source>
</reference>
<evidence type="ECO:0000256" key="2">
    <source>
        <dbReference type="ARBA" id="ARBA00008072"/>
    </source>
</evidence>
<dbReference type="Gene3D" id="3.40.50.720">
    <property type="entry name" value="NAD(P)-binding Rossmann-like Domain"/>
    <property type="match status" value="1"/>
</dbReference>
<organism evidence="8 9">
    <name type="scientific">Nocardia panacis</name>
    <dbReference type="NCBI Taxonomy" id="2340916"/>
    <lineage>
        <taxon>Bacteria</taxon>
        <taxon>Bacillati</taxon>
        <taxon>Actinomycetota</taxon>
        <taxon>Actinomycetes</taxon>
        <taxon>Mycobacteriales</taxon>
        <taxon>Nocardiaceae</taxon>
        <taxon>Nocardia</taxon>
    </lineage>
</organism>
<evidence type="ECO:0000313" key="8">
    <source>
        <dbReference type="EMBL" id="RJO70659.1"/>
    </source>
</evidence>
<accession>A0A3A4KDW4</accession>
<dbReference type="Proteomes" id="UP000266677">
    <property type="component" value="Unassembled WGS sequence"/>
</dbReference>
<dbReference type="AlphaFoldDB" id="A0A3A4KDW4"/>
<dbReference type="SUPFAM" id="SSF51735">
    <property type="entry name" value="NAD(P)-binding Rossmann-fold domains"/>
    <property type="match status" value="1"/>
</dbReference>
<dbReference type="FunFam" id="3.40.50.720:FF:000003">
    <property type="entry name" value="S-(hydroxymethyl)glutathione dehydrogenase"/>
    <property type="match status" value="1"/>
</dbReference>
<dbReference type="CDD" id="cd08278">
    <property type="entry name" value="benzyl_alcohol_DH"/>
    <property type="match status" value="1"/>
</dbReference>
<protein>
    <submittedName>
        <fullName evidence="8">NAD(P)-dependent alcohol dehydrogenase</fullName>
    </submittedName>
</protein>
<keyword evidence="5" id="KW-0560">Oxidoreductase</keyword>
<keyword evidence="9" id="KW-1185">Reference proteome</keyword>
<dbReference type="GO" id="GO:0016491">
    <property type="term" value="F:oxidoreductase activity"/>
    <property type="evidence" value="ECO:0007669"/>
    <property type="project" value="UniProtKB-KW"/>
</dbReference>
<dbReference type="InterPro" id="IPR013149">
    <property type="entry name" value="ADH-like_C"/>
</dbReference>
<evidence type="ECO:0000256" key="4">
    <source>
        <dbReference type="ARBA" id="ARBA00022833"/>
    </source>
</evidence>
<proteinExistence type="inferred from homology"/>
<dbReference type="GO" id="GO:0008270">
    <property type="term" value="F:zinc ion binding"/>
    <property type="evidence" value="ECO:0007669"/>
    <property type="project" value="InterPro"/>
</dbReference>
<evidence type="ECO:0000313" key="9">
    <source>
        <dbReference type="Proteomes" id="UP000266677"/>
    </source>
</evidence>
<dbReference type="PROSITE" id="PS00059">
    <property type="entry name" value="ADH_ZINC"/>
    <property type="match status" value="1"/>
</dbReference>
<keyword evidence="4 6" id="KW-0862">Zinc</keyword>
<dbReference type="InterPro" id="IPR011032">
    <property type="entry name" value="GroES-like_sf"/>
</dbReference>
<name>A0A3A4KDW4_9NOCA</name>
<evidence type="ECO:0000256" key="3">
    <source>
        <dbReference type="ARBA" id="ARBA00022723"/>
    </source>
</evidence>
<evidence type="ECO:0000256" key="1">
    <source>
        <dbReference type="ARBA" id="ARBA00001947"/>
    </source>
</evidence>
<dbReference type="EMBL" id="QZFU01000036">
    <property type="protein sequence ID" value="RJO70659.1"/>
    <property type="molecule type" value="Genomic_DNA"/>
</dbReference>
<evidence type="ECO:0000256" key="6">
    <source>
        <dbReference type="RuleBase" id="RU361277"/>
    </source>
</evidence>
<dbReference type="SMART" id="SM00829">
    <property type="entry name" value="PKS_ER"/>
    <property type="match status" value="1"/>
</dbReference>
<dbReference type="InterPro" id="IPR020843">
    <property type="entry name" value="ER"/>
</dbReference>
<comment type="similarity">
    <text evidence="2 6">Belongs to the zinc-containing alcohol dehydrogenase family.</text>
</comment>
<comment type="caution">
    <text evidence="8">The sequence shown here is derived from an EMBL/GenBank/DDBJ whole genome shotgun (WGS) entry which is preliminary data.</text>
</comment>
<dbReference type="SUPFAM" id="SSF50129">
    <property type="entry name" value="GroES-like"/>
    <property type="match status" value="1"/>
</dbReference>
<sequence length="372" mass="38988">MPALAAIVERPGAPFRFEEVTLDGLRPDEIRVRLHAAGVCHTDLNARAGNLPFPMPAVFGHEGAGVVEAVGTAVTTPKPGERVVLSFASCGGCRACRAGRPVRCGQWGALNLSGGSRLDGTATLHREHRPVHGHFFGQSAFATRVTVNARSAIPVPDDVPLDVAAPLGCSVQTGAGAVLRILRPTVGSSLAIFGAGAVGLSALLAARLTPAGRIIAVDLRPERLAIARELGAQHLIDAREGDVAARIREISDGGVHYALDTTGDPSALRTAVDSLAIAGVCGVIGAAPPNTEVRLDMAAMLDRLPRLIGINQGDADPRSFIPQLLELYRSGRLPYDKFITRFRFSEIEAAAQAAARGAAIKPVLLFDVDEVE</sequence>
<dbReference type="PANTHER" id="PTHR43350">
    <property type="entry name" value="NAD-DEPENDENT ALCOHOL DEHYDROGENASE"/>
    <property type="match status" value="1"/>
</dbReference>
<dbReference type="InterPro" id="IPR002328">
    <property type="entry name" value="ADH_Zn_CS"/>
</dbReference>
<evidence type="ECO:0000256" key="5">
    <source>
        <dbReference type="ARBA" id="ARBA00023002"/>
    </source>
</evidence>
<keyword evidence="3 6" id="KW-0479">Metal-binding</keyword>
<feature type="domain" description="Enoyl reductase (ER)" evidence="7">
    <location>
        <begin position="12"/>
        <end position="364"/>
    </location>
</feature>
<dbReference type="Pfam" id="PF00107">
    <property type="entry name" value="ADH_zinc_N"/>
    <property type="match status" value="1"/>
</dbReference>
<evidence type="ECO:0000259" key="7">
    <source>
        <dbReference type="SMART" id="SM00829"/>
    </source>
</evidence>
<dbReference type="PANTHER" id="PTHR43350:SF2">
    <property type="entry name" value="GROES-LIKE ZINC-BINDING ALCOHOL DEHYDROGENASE FAMILY PROTEIN"/>
    <property type="match status" value="1"/>
</dbReference>
<gene>
    <name evidence="8" type="ORF">D5S18_25960</name>
</gene>
<dbReference type="InterPro" id="IPR013154">
    <property type="entry name" value="ADH-like_N"/>
</dbReference>
<dbReference type="Gene3D" id="3.90.180.10">
    <property type="entry name" value="Medium-chain alcohol dehydrogenases, catalytic domain"/>
    <property type="match status" value="1"/>
</dbReference>
<dbReference type="InterPro" id="IPR036291">
    <property type="entry name" value="NAD(P)-bd_dom_sf"/>
</dbReference>
<dbReference type="Pfam" id="PF08240">
    <property type="entry name" value="ADH_N"/>
    <property type="match status" value="1"/>
</dbReference>